<feature type="coiled-coil region" evidence="1">
    <location>
        <begin position="6"/>
        <end position="33"/>
    </location>
</feature>
<evidence type="ECO:0000313" key="2">
    <source>
        <dbReference type="EMBL" id="KKL26651.1"/>
    </source>
</evidence>
<accession>A0A0F9E9W3</accession>
<gene>
    <name evidence="2" type="ORF">LCGC14_2393150</name>
</gene>
<feature type="non-terminal residue" evidence="2">
    <location>
        <position position="146"/>
    </location>
</feature>
<evidence type="ECO:0000256" key="1">
    <source>
        <dbReference type="SAM" id="Coils"/>
    </source>
</evidence>
<dbReference type="EMBL" id="LAZR01035759">
    <property type="protein sequence ID" value="KKL26651.1"/>
    <property type="molecule type" value="Genomic_DNA"/>
</dbReference>
<sequence>MRVIKIKNQNEKKEQLLNEIDSVLGEYSKLKEKSKHGDLSDILEEEIYTLITQTLNIVRHLDNPDYYDQINEILVKNKPYLSKRFMSIMGILIAIRRNLATDLIAIKSNLNYENKIDVLTNFEDISIDFPKKMIDIGKTMTEVYFN</sequence>
<comment type="caution">
    <text evidence="2">The sequence shown here is derived from an EMBL/GenBank/DDBJ whole genome shotgun (WGS) entry which is preliminary data.</text>
</comment>
<protein>
    <submittedName>
        <fullName evidence="2">Uncharacterized protein</fullName>
    </submittedName>
</protein>
<organism evidence="2">
    <name type="scientific">marine sediment metagenome</name>
    <dbReference type="NCBI Taxonomy" id="412755"/>
    <lineage>
        <taxon>unclassified sequences</taxon>
        <taxon>metagenomes</taxon>
        <taxon>ecological metagenomes</taxon>
    </lineage>
</organism>
<dbReference type="AlphaFoldDB" id="A0A0F9E9W3"/>
<keyword evidence="1" id="KW-0175">Coiled coil</keyword>
<proteinExistence type="predicted"/>
<reference evidence="2" key="1">
    <citation type="journal article" date="2015" name="Nature">
        <title>Complex archaea that bridge the gap between prokaryotes and eukaryotes.</title>
        <authorList>
            <person name="Spang A."/>
            <person name="Saw J.H."/>
            <person name="Jorgensen S.L."/>
            <person name="Zaremba-Niedzwiedzka K."/>
            <person name="Martijn J."/>
            <person name="Lind A.E."/>
            <person name="van Eijk R."/>
            <person name="Schleper C."/>
            <person name="Guy L."/>
            <person name="Ettema T.J."/>
        </authorList>
    </citation>
    <scope>NUCLEOTIDE SEQUENCE</scope>
</reference>
<name>A0A0F9E9W3_9ZZZZ</name>